<feature type="region of interest" description="Disordered" evidence="2">
    <location>
        <begin position="133"/>
        <end position="158"/>
    </location>
</feature>
<feature type="region of interest" description="Disordered" evidence="2">
    <location>
        <begin position="53"/>
        <end position="79"/>
    </location>
</feature>
<accession>A0ABQ7ZGU6</accession>
<feature type="coiled-coil region" evidence="1">
    <location>
        <begin position="170"/>
        <end position="204"/>
    </location>
</feature>
<evidence type="ECO:0000313" key="4">
    <source>
        <dbReference type="Proteomes" id="UP000824890"/>
    </source>
</evidence>
<evidence type="ECO:0000313" key="3">
    <source>
        <dbReference type="EMBL" id="KAH0879280.1"/>
    </source>
</evidence>
<keyword evidence="1" id="KW-0175">Coiled coil</keyword>
<gene>
    <name evidence="3" type="ORF">HID58_066674</name>
</gene>
<sequence>MTPKLCRLMAPLRRGSPRWLAFTHDRIQTAYALPLGVNRATPVALVVPIRPKKGRGNKRKKEKEVLLDRPDESSEAQSPGLLARPVSIAILAGGTRKASDNSASSAGDRVLNDEVDSLTHRRRRRVLEEINTVTSGSSSSGLPPPLRVSGEGTSRINPGVRLSSVAREVERQREAEIEESKRKLAAAEAEKVAIQSDLDSMKEKHRREIEGRDRQARKDHHLARPSLAREHDGVLAVVKNKLKQKKKETAAEIRLQEVRARIEALTEYNEGGFELEAELERLKDLEISLEVDSGLASVSDPSLSRFEG</sequence>
<keyword evidence="4" id="KW-1185">Reference proteome</keyword>
<evidence type="ECO:0000256" key="1">
    <source>
        <dbReference type="SAM" id="Coils"/>
    </source>
</evidence>
<protein>
    <submittedName>
        <fullName evidence="3">Uncharacterized protein</fullName>
    </submittedName>
</protein>
<name>A0ABQ7ZGU6_BRANA</name>
<dbReference type="Proteomes" id="UP000824890">
    <property type="component" value="Unassembled WGS sequence"/>
</dbReference>
<organism evidence="3 4">
    <name type="scientific">Brassica napus</name>
    <name type="common">Rape</name>
    <dbReference type="NCBI Taxonomy" id="3708"/>
    <lineage>
        <taxon>Eukaryota</taxon>
        <taxon>Viridiplantae</taxon>
        <taxon>Streptophyta</taxon>
        <taxon>Embryophyta</taxon>
        <taxon>Tracheophyta</taxon>
        <taxon>Spermatophyta</taxon>
        <taxon>Magnoliopsida</taxon>
        <taxon>eudicotyledons</taxon>
        <taxon>Gunneridae</taxon>
        <taxon>Pentapetalae</taxon>
        <taxon>rosids</taxon>
        <taxon>malvids</taxon>
        <taxon>Brassicales</taxon>
        <taxon>Brassicaceae</taxon>
        <taxon>Brassiceae</taxon>
        <taxon>Brassica</taxon>
    </lineage>
</organism>
<proteinExistence type="predicted"/>
<feature type="compositionally biased region" description="Basic and acidic residues" evidence="2">
    <location>
        <begin position="62"/>
        <end position="72"/>
    </location>
</feature>
<comment type="caution">
    <text evidence="3">The sequence shown here is derived from an EMBL/GenBank/DDBJ whole genome shotgun (WGS) entry which is preliminary data.</text>
</comment>
<dbReference type="EMBL" id="JAGKQM010000015">
    <property type="protein sequence ID" value="KAH0879280.1"/>
    <property type="molecule type" value="Genomic_DNA"/>
</dbReference>
<evidence type="ECO:0000256" key="2">
    <source>
        <dbReference type="SAM" id="MobiDB-lite"/>
    </source>
</evidence>
<reference evidence="3 4" key="1">
    <citation type="submission" date="2021-05" db="EMBL/GenBank/DDBJ databases">
        <title>Genome Assembly of Synthetic Allotetraploid Brassica napus Reveals Homoeologous Exchanges between Subgenomes.</title>
        <authorList>
            <person name="Davis J.T."/>
        </authorList>
    </citation>
    <scope>NUCLEOTIDE SEQUENCE [LARGE SCALE GENOMIC DNA]</scope>
    <source>
        <strain evidence="4">cv. Da-Ae</strain>
        <tissue evidence="3">Seedling</tissue>
    </source>
</reference>